<dbReference type="EMBL" id="SJPO01000007">
    <property type="protein sequence ID" value="TWT75527.1"/>
    <property type="molecule type" value="Genomic_DNA"/>
</dbReference>
<dbReference type="Gene3D" id="1.10.1330.10">
    <property type="entry name" value="Dockerin domain"/>
    <property type="match status" value="1"/>
</dbReference>
<organism evidence="3 4">
    <name type="scientific">Posidoniimonas polymericola</name>
    <dbReference type="NCBI Taxonomy" id="2528002"/>
    <lineage>
        <taxon>Bacteria</taxon>
        <taxon>Pseudomonadati</taxon>
        <taxon>Planctomycetota</taxon>
        <taxon>Planctomycetia</taxon>
        <taxon>Pirellulales</taxon>
        <taxon>Lacipirellulaceae</taxon>
        <taxon>Posidoniimonas</taxon>
    </lineage>
</organism>
<dbReference type="InterPro" id="IPR036439">
    <property type="entry name" value="Dockerin_dom_sf"/>
</dbReference>
<accession>A0A5C5YKZ9</accession>
<dbReference type="OrthoDB" id="241852at2"/>
<sequence length="647" mass="65943" precursor="true">MRTKLTIIGSLGLVAFALQTSVVLGQGPGTANYWLPADDTYTSSNDAAWSIGFVPDFNFDEAAVVTTNDNATTPLARVSGSLSTQPGALYIGELIGESGAVRVESGGNLTIGYLTGNSALGGVNVGLGGVGFLDVLPGGTLDGGYLTLGGQGGSVATLGGTAAGVTSVTIQGGGGNDGGEFGTTIGAQNTLRVVGPNVDYNTFTFQLASGGTLAAGITGASHSIIKSTNAVGINGTLRLDFDGVTPTVGDSWDLFDTPGVNGAFSSIEATGAAALPIGQTYVFSSAADGASTHGVVGRVSVEQRLVLSVNRDTGAVAIQNGAMPVSFDGYSISSQFGALNPSSWNSLDDQGVSDWRESPANGSGTRLSELKPTTSTAVSAGPGFNLGNVFDYATPTEFGAETEDLAFEYYTEAGDKFQGTIIYEGIKFNNNLLLVVDPADGQAQLVNDSSFDINLDGYWISSVSGSLQGGNGDWNSLDDQNAAGGAWTEANPTANNLVELQAQGDTMLAAGARYNLGTLFDTAGEQDLVLRYLFPEDETFTRFGAVDYRAVDGGLTGDYNGDGVVNAADYTVWRDADGSSVPPGTGADGSGDGLVNGADYDLWVANYGASVGASVVTTPTATPEPSALVVLLFVSAAACNARMRASR</sequence>
<evidence type="ECO:0000313" key="3">
    <source>
        <dbReference type="EMBL" id="TWT75527.1"/>
    </source>
</evidence>
<name>A0A5C5YKZ9_9BACT</name>
<feature type="chain" id="PRO_5022943965" description="Autotransporter-associated beta strand repeat protein" evidence="2">
    <location>
        <begin position="26"/>
        <end position="647"/>
    </location>
</feature>
<evidence type="ECO:0000256" key="1">
    <source>
        <dbReference type="SAM" id="MobiDB-lite"/>
    </source>
</evidence>
<keyword evidence="4" id="KW-1185">Reference proteome</keyword>
<comment type="caution">
    <text evidence="3">The sequence shown here is derived from an EMBL/GenBank/DDBJ whole genome shotgun (WGS) entry which is preliminary data.</text>
</comment>
<feature type="region of interest" description="Disordered" evidence="1">
    <location>
        <begin position="349"/>
        <end position="374"/>
    </location>
</feature>
<keyword evidence="2" id="KW-0732">Signal</keyword>
<proteinExistence type="predicted"/>
<evidence type="ECO:0008006" key="5">
    <source>
        <dbReference type="Google" id="ProtNLM"/>
    </source>
</evidence>
<feature type="compositionally biased region" description="Polar residues" evidence="1">
    <location>
        <begin position="360"/>
        <end position="374"/>
    </location>
</feature>
<gene>
    <name evidence="3" type="ORF">Pla123a_30370</name>
</gene>
<dbReference type="SUPFAM" id="SSF63446">
    <property type="entry name" value="Type I dockerin domain"/>
    <property type="match status" value="1"/>
</dbReference>
<dbReference type="GO" id="GO:0000272">
    <property type="term" value="P:polysaccharide catabolic process"/>
    <property type="evidence" value="ECO:0007669"/>
    <property type="project" value="InterPro"/>
</dbReference>
<feature type="signal peptide" evidence="2">
    <location>
        <begin position="1"/>
        <end position="25"/>
    </location>
</feature>
<evidence type="ECO:0000313" key="4">
    <source>
        <dbReference type="Proteomes" id="UP000318478"/>
    </source>
</evidence>
<dbReference type="AlphaFoldDB" id="A0A5C5YKZ9"/>
<reference evidence="3 4" key="1">
    <citation type="submission" date="2019-02" db="EMBL/GenBank/DDBJ databases">
        <title>Deep-cultivation of Planctomycetes and their phenomic and genomic characterization uncovers novel biology.</title>
        <authorList>
            <person name="Wiegand S."/>
            <person name="Jogler M."/>
            <person name="Boedeker C."/>
            <person name="Pinto D."/>
            <person name="Vollmers J."/>
            <person name="Rivas-Marin E."/>
            <person name="Kohn T."/>
            <person name="Peeters S.H."/>
            <person name="Heuer A."/>
            <person name="Rast P."/>
            <person name="Oberbeckmann S."/>
            <person name="Bunk B."/>
            <person name="Jeske O."/>
            <person name="Meyerdierks A."/>
            <person name="Storesund J.E."/>
            <person name="Kallscheuer N."/>
            <person name="Luecker S."/>
            <person name="Lage O.M."/>
            <person name="Pohl T."/>
            <person name="Merkel B.J."/>
            <person name="Hornburger P."/>
            <person name="Mueller R.-W."/>
            <person name="Bruemmer F."/>
            <person name="Labrenz M."/>
            <person name="Spormann A.M."/>
            <person name="Op Den Camp H."/>
            <person name="Overmann J."/>
            <person name="Amann R."/>
            <person name="Jetten M.S.M."/>
            <person name="Mascher T."/>
            <person name="Medema M.H."/>
            <person name="Devos D.P."/>
            <person name="Kaster A.-K."/>
            <person name="Ovreas L."/>
            <person name="Rohde M."/>
            <person name="Galperin M.Y."/>
            <person name="Jogler C."/>
        </authorList>
    </citation>
    <scope>NUCLEOTIDE SEQUENCE [LARGE SCALE GENOMIC DNA]</scope>
    <source>
        <strain evidence="3 4">Pla123a</strain>
    </source>
</reference>
<dbReference type="Proteomes" id="UP000318478">
    <property type="component" value="Unassembled WGS sequence"/>
</dbReference>
<protein>
    <recommendedName>
        <fullName evidence="5">Autotransporter-associated beta strand repeat protein</fullName>
    </recommendedName>
</protein>
<dbReference type="RefSeq" id="WP_146588366.1">
    <property type="nucleotide sequence ID" value="NZ_SJPO01000007.1"/>
</dbReference>
<evidence type="ECO:0000256" key="2">
    <source>
        <dbReference type="SAM" id="SignalP"/>
    </source>
</evidence>